<evidence type="ECO:0000256" key="2">
    <source>
        <dbReference type="SAM" id="Phobius"/>
    </source>
</evidence>
<proteinExistence type="predicted"/>
<keyword evidence="2" id="KW-1133">Transmembrane helix</keyword>
<reference evidence="3" key="2">
    <citation type="submission" date="2020-09" db="EMBL/GenBank/DDBJ databases">
        <authorList>
            <person name="Sun Q."/>
            <person name="Zhou Y."/>
        </authorList>
    </citation>
    <scope>NUCLEOTIDE SEQUENCE</scope>
    <source>
        <strain evidence="3">CGMCC 4.7110</strain>
    </source>
</reference>
<dbReference type="AlphaFoldDB" id="A0A918CY11"/>
<dbReference type="Proteomes" id="UP000653411">
    <property type="component" value="Unassembled WGS sequence"/>
</dbReference>
<evidence type="ECO:0000313" key="3">
    <source>
        <dbReference type="EMBL" id="GGN47512.1"/>
    </source>
</evidence>
<dbReference type="RefSeq" id="WP_189269786.1">
    <property type="nucleotide sequence ID" value="NZ_BMML01000078.1"/>
</dbReference>
<protein>
    <submittedName>
        <fullName evidence="3">Uncharacterized protein</fullName>
    </submittedName>
</protein>
<feature type="transmembrane region" description="Helical" evidence="2">
    <location>
        <begin position="20"/>
        <end position="44"/>
    </location>
</feature>
<evidence type="ECO:0000256" key="1">
    <source>
        <dbReference type="SAM" id="MobiDB-lite"/>
    </source>
</evidence>
<feature type="region of interest" description="Disordered" evidence="1">
    <location>
        <begin position="62"/>
        <end position="105"/>
    </location>
</feature>
<keyword evidence="4" id="KW-1185">Reference proteome</keyword>
<gene>
    <name evidence="3" type="ORF">GCM10011578_101100</name>
</gene>
<reference evidence="3" key="1">
    <citation type="journal article" date="2014" name="Int. J. Syst. Evol. Microbiol.">
        <title>Complete genome sequence of Corynebacterium casei LMG S-19264T (=DSM 44701T), isolated from a smear-ripened cheese.</title>
        <authorList>
            <consortium name="US DOE Joint Genome Institute (JGI-PGF)"/>
            <person name="Walter F."/>
            <person name="Albersmeier A."/>
            <person name="Kalinowski J."/>
            <person name="Ruckert C."/>
        </authorList>
    </citation>
    <scope>NUCLEOTIDE SEQUENCE</scope>
    <source>
        <strain evidence="3">CGMCC 4.7110</strain>
    </source>
</reference>
<keyword evidence="2" id="KW-0812">Transmembrane</keyword>
<name>A0A918CY11_9ACTN</name>
<evidence type="ECO:0000313" key="4">
    <source>
        <dbReference type="Proteomes" id="UP000653411"/>
    </source>
</evidence>
<comment type="caution">
    <text evidence="3">The sequence shown here is derived from an EMBL/GenBank/DDBJ whole genome shotgun (WGS) entry which is preliminary data.</text>
</comment>
<sequence>MSNCPPGTFCPAHPDAPALLFLTAVAIIALLLFATAAGALVCTLDTAARLIRRRLTRAAARRRASRAHARACVPRAQSQAHARARTTTPTRQYEWPRATSKEEGS</sequence>
<dbReference type="EMBL" id="BMML01000078">
    <property type="protein sequence ID" value="GGN47512.1"/>
    <property type="molecule type" value="Genomic_DNA"/>
</dbReference>
<keyword evidence="2" id="KW-0472">Membrane</keyword>
<organism evidence="3 4">
    <name type="scientific">Streptomyces fuscichromogenes</name>
    <dbReference type="NCBI Taxonomy" id="1324013"/>
    <lineage>
        <taxon>Bacteria</taxon>
        <taxon>Bacillati</taxon>
        <taxon>Actinomycetota</taxon>
        <taxon>Actinomycetes</taxon>
        <taxon>Kitasatosporales</taxon>
        <taxon>Streptomycetaceae</taxon>
        <taxon>Streptomyces</taxon>
    </lineage>
</organism>
<accession>A0A918CY11</accession>